<evidence type="ECO:0000256" key="2">
    <source>
        <dbReference type="SAM" id="MobiDB-lite"/>
    </source>
</evidence>
<dbReference type="InterPro" id="IPR051766">
    <property type="entry name" value="TXND_domain-containing"/>
</dbReference>
<protein>
    <submittedName>
        <fullName evidence="6">Uncharacterized protein LOC113209808</fullName>
    </submittedName>
</protein>
<feature type="region of interest" description="Disordered" evidence="2">
    <location>
        <begin position="353"/>
        <end position="388"/>
    </location>
</feature>
<evidence type="ECO:0000259" key="3">
    <source>
        <dbReference type="Pfam" id="PF00085"/>
    </source>
</evidence>
<dbReference type="PANTHER" id="PTHR46135:SF3">
    <property type="entry name" value="NME_NM23 FAMILY MEMBER 8"/>
    <property type="match status" value="1"/>
</dbReference>
<dbReference type="SUPFAM" id="SSF52833">
    <property type="entry name" value="Thioredoxin-like"/>
    <property type="match status" value="1"/>
</dbReference>
<dbReference type="InterPro" id="IPR013766">
    <property type="entry name" value="Thioredoxin_domain"/>
</dbReference>
<feature type="compositionally biased region" description="Acidic residues" evidence="2">
    <location>
        <begin position="275"/>
        <end position="294"/>
    </location>
</feature>
<dbReference type="AlphaFoldDB" id="A0A6J1SQX3"/>
<keyword evidence="5" id="KW-1185">Reference proteome</keyword>
<reference evidence="6" key="1">
    <citation type="submission" date="2025-08" db="UniProtKB">
        <authorList>
            <consortium name="RefSeq"/>
        </authorList>
    </citation>
    <scope>IDENTIFICATION</scope>
    <source>
        <tissue evidence="6">Whole organism</tissue>
    </source>
</reference>
<feature type="region of interest" description="Disordered" evidence="2">
    <location>
        <begin position="274"/>
        <end position="326"/>
    </location>
</feature>
<feature type="region of interest" description="Disordered" evidence="2">
    <location>
        <begin position="536"/>
        <end position="569"/>
    </location>
</feature>
<evidence type="ECO:0000313" key="6">
    <source>
        <dbReference type="RefSeq" id="XP_026283297.1"/>
    </source>
</evidence>
<dbReference type="InterPro" id="IPR017937">
    <property type="entry name" value="Thioredoxin_CS"/>
</dbReference>
<feature type="compositionally biased region" description="Acidic residues" evidence="2">
    <location>
        <begin position="554"/>
        <end position="569"/>
    </location>
</feature>
<name>A0A6J1SQX3_FRAOC</name>
<dbReference type="Proteomes" id="UP000504606">
    <property type="component" value="Unplaced"/>
</dbReference>
<dbReference type="Gene3D" id="3.40.30.10">
    <property type="entry name" value="Glutaredoxin"/>
    <property type="match status" value="1"/>
</dbReference>
<keyword evidence="1" id="KW-0175">Coiled coil</keyword>
<dbReference type="PROSITE" id="PS00194">
    <property type="entry name" value="THIOREDOXIN_1"/>
    <property type="match status" value="1"/>
</dbReference>
<dbReference type="Pfam" id="PF15928">
    <property type="entry name" value="DUF4746"/>
    <property type="match status" value="1"/>
</dbReference>
<evidence type="ECO:0000259" key="4">
    <source>
        <dbReference type="Pfam" id="PF15928"/>
    </source>
</evidence>
<feature type="domain" description="DUF4746" evidence="4">
    <location>
        <begin position="364"/>
        <end position="560"/>
    </location>
</feature>
<evidence type="ECO:0000256" key="1">
    <source>
        <dbReference type="SAM" id="Coils"/>
    </source>
</evidence>
<evidence type="ECO:0000313" key="5">
    <source>
        <dbReference type="Proteomes" id="UP000504606"/>
    </source>
</evidence>
<dbReference type="PANTHER" id="PTHR46135">
    <property type="entry name" value="NME/NM23 FAMILY MEMBER 8"/>
    <property type="match status" value="1"/>
</dbReference>
<accession>A0A6J1SQX3</accession>
<feature type="compositionally biased region" description="Low complexity" evidence="2">
    <location>
        <begin position="353"/>
        <end position="368"/>
    </location>
</feature>
<dbReference type="InterPro" id="IPR031827">
    <property type="entry name" value="DUF4746"/>
</dbReference>
<feature type="coiled-coil region" evidence="1">
    <location>
        <begin position="142"/>
        <end position="169"/>
    </location>
</feature>
<organism evidence="5 6">
    <name type="scientific">Frankliniella occidentalis</name>
    <name type="common">Western flower thrips</name>
    <name type="synonym">Euthrips occidentalis</name>
    <dbReference type="NCBI Taxonomy" id="133901"/>
    <lineage>
        <taxon>Eukaryota</taxon>
        <taxon>Metazoa</taxon>
        <taxon>Ecdysozoa</taxon>
        <taxon>Arthropoda</taxon>
        <taxon>Hexapoda</taxon>
        <taxon>Insecta</taxon>
        <taxon>Pterygota</taxon>
        <taxon>Neoptera</taxon>
        <taxon>Paraneoptera</taxon>
        <taxon>Thysanoptera</taxon>
        <taxon>Terebrantia</taxon>
        <taxon>Thripoidea</taxon>
        <taxon>Thripidae</taxon>
        <taxon>Frankliniella</taxon>
    </lineage>
</organism>
<dbReference type="RefSeq" id="XP_026283297.1">
    <property type="nucleotide sequence ID" value="XM_026427512.2"/>
</dbReference>
<dbReference type="GeneID" id="113209808"/>
<dbReference type="KEGG" id="foc:113209808"/>
<dbReference type="OrthoDB" id="10263751at2759"/>
<gene>
    <name evidence="6" type="primary">LOC113209808</name>
</gene>
<proteinExistence type="predicted"/>
<feature type="compositionally biased region" description="Low complexity" evidence="2">
    <location>
        <begin position="295"/>
        <end position="310"/>
    </location>
</feature>
<feature type="domain" description="Thioredoxin" evidence="3">
    <location>
        <begin position="15"/>
        <end position="64"/>
    </location>
</feature>
<sequence length="569" mass="61203">MAAKKGGAVALQQDVVTDEEWEVLLRRPGLLLVDVYSEWCGPCVGMLANLKKIKVELGGDLLVLATAKSDTIEALLRHRNHSEPVWMLISGGRLINLIFGADAPRIARLIATELDNEVKLQKGDECARHYMSWDELTPEEEARLQRAEQKRLQALREEEERRARAQHQQRVDNYTKLALKLNRFSVVLLLPHAVPPAGAEPDADADPGVLGPLRNAWAALGLEERRRQSIAVSADMANDVFFERKLPQHEELLKAMASGPCLAILLHKPPTEVEVFPDVEGGDAEGAEPAEGEDAAQPPEADQEAPGGEDAPPDDPDAEAAGAQPQPQRILVEPELGEIEALAAQSLYGFYPAQESASGQPPQQQQEQQDQDQDQAPPPAPPQDTGDAAQWTRFQPAADSPAAACLRSGSGPALPGLWTPLTPITKAATMQTLFPDDTDLLTRPPPPPSLLPPSLVHVFPSARCKDVMAAAALHDGAVTGSGFFSEQREALAVDEAEFEALQREKEGTDVFVVAVSVEAVAAADALAALQPLAVSASPEEGLADCDAYFPGPTQEDEDEEDIDDANLLG</sequence>
<dbReference type="InterPro" id="IPR036249">
    <property type="entry name" value="Thioredoxin-like_sf"/>
</dbReference>
<dbReference type="Pfam" id="PF00085">
    <property type="entry name" value="Thioredoxin"/>
    <property type="match status" value="1"/>
</dbReference>